<organism evidence="2 3">
    <name type="scientific">Parapedobacter pyrenivorans</name>
    <dbReference type="NCBI Taxonomy" id="1305674"/>
    <lineage>
        <taxon>Bacteria</taxon>
        <taxon>Pseudomonadati</taxon>
        <taxon>Bacteroidota</taxon>
        <taxon>Sphingobacteriia</taxon>
        <taxon>Sphingobacteriales</taxon>
        <taxon>Sphingobacteriaceae</taxon>
        <taxon>Parapedobacter</taxon>
    </lineage>
</organism>
<dbReference type="RefSeq" id="WP_188504561.1">
    <property type="nucleotide sequence ID" value="NZ_BMER01000001.1"/>
</dbReference>
<evidence type="ECO:0000256" key="1">
    <source>
        <dbReference type="SAM" id="MobiDB-lite"/>
    </source>
</evidence>
<comment type="caution">
    <text evidence="2">The sequence shown here is derived from an EMBL/GenBank/DDBJ whole genome shotgun (WGS) entry which is preliminary data.</text>
</comment>
<accession>A0A917M6D2</accession>
<reference evidence="2" key="2">
    <citation type="submission" date="2020-09" db="EMBL/GenBank/DDBJ databases">
        <authorList>
            <person name="Sun Q."/>
            <person name="Zhou Y."/>
        </authorList>
    </citation>
    <scope>NUCLEOTIDE SEQUENCE</scope>
    <source>
        <strain evidence="2">CGMCC 1.12195</strain>
    </source>
</reference>
<protein>
    <submittedName>
        <fullName evidence="2">Uncharacterized protein</fullName>
    </submittedName>
</protein>
<dbReference type="EMBL" id="BMER01000001">
    <property type="protein sequence ID" value="GGG77860.1"/>
    <property type="molecule type" value="Genomic_DNA"/>
</dbReference>
<dbReference type="AlphaFoldDB" id="A0A917M6D2"/>
<gene>
    <name evidence="2" type="ORF">GCM10007415_07290</name>
</gene>
<evidence type="ECO:0000313" key="3">
    <source>
        <dbReference type="Proteomes" id="UP000660862"/>
    </source>
</evidence>
<reference evidence="2" key="1">
    <citation type="journal article" date="2014" name="Int. J. Syst. Evol. Microbiol.">
        <title>Complete genome sequence of Corynebacterium casei LMG S-19264T (=DSM 44701T), isolated from a smear-ripened cheese.</title>
        <authorList>
            <consortium name="US DOE Joint Genome Institute (JGI-PGF)"/>
            <person name="Walter F."/>
            <person name="Albersmeier A."/>
            <person name="Kalinowski J."/>
            <person name="Ruckert C."/>
        </authorList>
    </citation>
    <scope>NUCLEOTIDE SEQUENCE</scope>
    <source>
        <strain evidence="2">CGMCC 1.12195</strain>
    </source>
</reference>
<keyword evidence="3" id="KW-1185">Reference proteome</keyword>
<name>A0A917M6D2_9SPHI</name>
<sequence>MFSSKVASEKKARETNNGTFFQPKLAVNDPSDRYEQEADATAARIMRMAEPAPQSGIDFFSPALSPEPQTIFRSRDGESTQEGLNEETVTCPPSERLDEIEQNYRSMIESARAEDADVAADNLDYFLSGAGGTRTLGVEWLRGFSEVTDAERKNQERFENSLADIADTIHHGDARSFDDYWDAQLTGGVTTELYYASGTSTIRSTGNFTLDRIEDIVNISGSVAHRWYDPYDWHAGLGAFIPGHGSVSDTDGLVMQSCRGAQPFQMEATWNQRVSGTVRIRDYWFNSTSFSWTGP</sequence>
<feature type="region of interest" description="Disordered" evidence="1">
    <location>
        <begin position="71"/>
        <end position="90"/>
    </location>
</feature>
<evidence type="ECO:0000313" key="2">
    <source>
        <dbReference type="EMBL" id="GGG77860.1"/>
    </source>
</evidence>
<dbReference type="Proteomes" id="UP000660862">
    <property type="component" value="Unassembled WGS sequence"/>
</dbReference>
<proteinExistence type="predicted"/>
<feature type="region of interest" description="Disordered" evidence="1">
    <location>
        <begin position="1"/>
        <end position="33"/>
    </location>
</feature>